<accession>A0R2Z7</accession>
<name>A0R2Z7_MYCS2</name>
<dbReference type="Proteomes" id="UP000000757">
    <property type="component" value="Chromosome"/>
</dbReference>
<dbReference type="PATRIC" id="fig|246196.19.peg.5160"/>
<dbReference type="KEGG" id="msm:MSMEG_5289"/>
<dbReference type="EMBL" id="CP000480">
    <property type="protein sequence ID" value="ABK74341.1"/>
    <property type="molecule type" value="Genomic_DNA"/>
</dbReference>
<gene>
    <name evidence="1" type="ordered locus">MSMEG_5289</name>
</gene>
<proteinExistence type="predicted"/>
<sequence length="70" mass="7891">MRLVVVPGPTHQNRRCQQPFLLVRPNVSRRRAHMSSKLVDRHAARQTASPISLRAPRVHTPIPLPPCATI</sequence>
<evidence type="ECO:0000313" key="2">
    <source>
        <dbReference type="Proteomes" id="UP000000757"/>
    </source>
</evidence>
<reference evidence="1 2" key="1">
    <citation type="submission" date="2006-10" db="EMBL/GenBank/DDBJ databases">
        <authorList>
            <person name="Fleischmann R.D."/>
            <person name="Dodson R.J."/>
            <person name="Haft D.H."/>
            <person name="Merkel J.S."/>
            <person name="Nelson W.C."/>
            <person name="Fraser C.M."/>
        </authorList>
    </citation>
    <scope>NUCLEOTIDE SEQUENCE [LARGE SCALE GENOMIC DNA]</scope>
    <source>
        <strain evidence="2">ATCC 700084 / mc(2)155</strain>
    </source>
</reference>
<protein>
    <submittedName>
        <fullName evidence="1">Uncharacterized protein</fullName>
    </submittedName>
</protein>
<dbReference type="AlphaFoldDB" id="A0R2Z7"/>
<keyword evidence="2" id="KW-1185">Reference proteome</keyword>
<evidence type="ECO:0000313" key="1">
    <source>
        <dbReference type="EMBL" id="ABK74341.1"/>
    </source>
</evidence>
<dbReference type="STRING" id="246196.MSMEG_5289"/>
<organism evidence="1 2">
    <name type="scientific">Mycolicibacterium smegmatis (strain ATCC 700084 / mc(2)155)</name>
    <name type="common">Mycobacterium smegmatis</name>
    <dbReference type="NCBI Taxonomy" id="246196"/>
    <lineage>
        <taxon>Bacteria</taxon>
        <taxon>Bacillati</taxon>
        <taxon>Actinomycetota</taxon>
        <taxon>Actinomycetes</taxon>
        <taxon>Mycobacteriales</taxon>
        <taxon>Mycobacteriaceae</taxon>
        <taxon>Mycolicibacterium</taxon>
    </lineage>
</organism>